<dbReference type="EMBL" id="LGIA01000149">
    <property type="protein sequence ID" value="KOH45090.1"/>
    <property type="molecule type" value="Genomic_DNA"/>
</dbReference>
<evidence type="ECO:0000256" key="7">
    <source>
        <dbReference type="SAM" id="Phobius"/>
    </source>
</evidence>
<dbReference type="PANTHER" id="PTHR30572:SF4">
    <property type="entry name" value="ABC TRANSPORTER PERMEASE YTRF"/>
    <property type="match status" value="1"/>
</dbReference>
<dbReference type="GO" id="GO:0005524">
    <property type="term" value="F:ATP binding"/>
    <property type="evidence" value="ECO:0007669"/>
    <property type="project" value="UniProtKB-KW"/>
</dbReference>
<feature type="transmembrane region" description="Helical" evidence="7">
    <location>
        <begin position="382"/>
        <end position="402"/>
    </location>
</feature>
<dbReference type="PATRIC" id="fig|1409788.3.peg.2284"/>
<comment type="subcellular location">
    <subcellularLocation>
        <location evidence="1">Cell membrane</location>
        <topology evidence="1">Multi-pass membrane protein</topology>
    </subcellularLocation>
</comment>
<feature type="transmembrane region" description="Helical" evidence="7">
    <location>
        <begin position="287"/>
        <end position="312"/>
    </location>
</feature>
<keyword evidence="4 7" id="KW-1133">Transmembrane helix</keyword>
<evidence type="ECO:0000313" key="10">
    <source>
        <dbReference type="EMBL" id="KOH45090.1"/>
    </source>
</evidence>
<evidence type="ECO:0000313" key="11">
    <source>
        <dbReference type="Proteomes" id="UP000036958"/>
    </source>
</evidence>
<dbReference type="STRING" id="1409788.NC99_22150"/>
<dbReference type="InterPro" id="IPR003838">
    <property type="entry name" value="ABC3_permease_C"/>
</dbReference>
<evidence type="ECO:0000259" key="8">
    <source>
        <dbReference type="Pfam" id="PF02687"/>
    </source>
</evidence>
<dbReference type="AlphaFoldDB" id="A0A0L8V9D1"/>
<dbReference type="PANTHER" id="PTHR30572">
    <property type="entry name" value="MEMBRANE COMPONENT OF TRANSPORTER-RELATED"/>
    <property type="match status" value="1"/>
</dbReference>
<gene>
    <name evidence="10" type="ORF">NC99_22150</name>
</gene>
<dbReference type="GO" id="GO:0005886">
    <property type="term" value="C:plasma membrane"/>
    <property type="evidence" value="ECO:0007669"/>
    <property type="project" value="UniProtKB-SubCell"/>
</dbReference>
<keyword evidence="10" id="KW-0547">Nucleotide-binding</keyword>
<evidence type="ECO:0000256" key="6">
    <source>
        <dbReference type="ARBA" id="ARBA00038076"/>
    </source>
</evidence>
<evidence type="ECO:0000256" key="2">
    <source>
        <dbReference type="ARBA" id="ARBA00022475"/>
    </source>
</evidence>
<reference evidence="11" key="1">
    <citation type="submission" date="2015-07" db="EMBL/GenBank/DDBJ databases">
        <title>Genome sequencing of Sunxiuqinia dokdonensis strain SK.</title>
        <authorList>
            <person name="Ahn S."/>
            <person name="Kim B.-C."/>
        </authorList>
    </citation>
    <scope>NUCLEOTIDE SEQUENCE [LARGE SCALE GENOMIC DNA]</scope>
    <source>
        <strain evidence="11">SK</strain>
    </source>
</reference>
<feature type="domain" description="ABC3 transporter permease C-terminal" evidence="8">
    <location>
        <begin position="291"/>
        <end position="412"/>
    </location>
</feature>
<comment type="similarity">
    <text evidence="6">Belongs to the ABC-4 integral membrane protein family.</text>
</comment>
<name>A0A0L8V9D1_9BACT</name>
<evidence type="ECO:0000256" key="5">
    <source>
        <dbReference type="ARBA" id="ARBA00023136"/>
    </source>
</evidence>
<accession>A0A0L8V9D1</accession>
<protein>
    <submittedName>
        <fullName evidence="10">ABC transporter ATP-binding protein</fullName>
    </submittedName>
</protein>
<organism evidence="10 11">
    <name type="scientific">Sunxiuqinia dokdonensis</name>
    <dbReference type="NCBI Taxonomy" id="1409788"/>
    <lineage>
        <taxon>Bacteria</taxon>
        <taxon>Pseudomonadati</taxon>
        <taxon>Bacteroidota</taxon>
        <taxon>Bacteroidia</taxon>
        <taxon>Marinilabiliales</taxon>
        <taxon>Prolixibacteraceae</taxon>
        <taxon>Sunxiuqinia</taxon>
    </lineage>
</organism>
<feature type="domain" description="MacB-like periplasmic core" evidence="9">
    <location>
        <begin position="21"/>
        <end position="250"/>
    </location>
</feature>
<dbReference type="InterPro" id="IPR025857">
    <property type="entry name" value="MacB_PCD"/>
</dbReference>
<keyword evidence="5 7" id="KW-0472">Membrane</keyword>
<evidence type="ECO:0000259" key="9">
    <source>
        <dbReference type="Pfam" id="PF12704"/>
    </source>
</evidence>
<dbReference type="Pfam" id="PF02687">
    <property type="entry name" value="FtsX"/>
    <property type="match status" value="1"/>
</dbReference>
<dbReference type="OrthoDB" id="9770036at2"/>
<comment type="caution">
    <text evidence="10">The sequence shown here is derived from an EMBL/GenBank/DDBJ whole genome shotgun (WGS) entry which is preliminary data.</text>
</comment>
<evidence type="ECO:0000256" key="3">
    <source>
        <dbReference type="ARBA" id="ARBA00022692"/>
    </source>
</evidence>
<dbReference type="RefSeq" id="WP_053183221.1">
    <property type="nucleotide sequence ID" value="NZ_LGIA01000149.1"/>
</dbReference>
<feature type="transmembrane region" description="Helical" evidence="7">
    <location>
        <begin position="21"/>
        <end position="41"/>
    </location>
</feature>
<keyword evidence="3 7" id="KW-0812">Transmembrane</keyword>
<dbReference type="GO" id="GO:0022857">
    <property type="term" value="F:transmembrane transporter activity"/>
    <property type="evidence" value="ECO:0007669"/>
    <property type="project" value="TreeGrafter"/>
</dbReference>
<keyword evidence="2" id="KW-1003">Cell membrane</keyword>
<sequence>MLDLDLWKEILSALKQNRMRSFMTAFGVFWGIFMLIIMSGAGRALENGVLDGVKAFATNSAFFWTERTSIPYEGFQRGRRWIYDNQDIEYIRQNVKEIEYLSPRLFGWQQGGDNTVRGERTGSFNIFGDYPDYFKIDGWTPVKGRLMNEIDVRQKRKVCVIGERVEEMMFAKDEDPIGQYLKISGVYFQVVGVIHPETRINIGGGKKEETIIIPFSTMQTAYNYGDEIHFFSVTANKGTSVSELEEKLKRILKERHKIAPDDMQAIGSFNIEAEFKKFSALFFGIQALTWIVGIGTLMAGVIGVSNIMLVIIKERTQEIGIQRAIGATPGKIMLHIIAESVFLTVMAGYIGLSLGVGLLEVLNQILLAAGDEVFFRNPEVNLTMALSALAVLVFSGAFAGFIPARRAIKIKPIDALRDEG</sequence>
<feature type="transmembrane region" description="Helical" evidence="7">
    <location>
        <begin position="332"/>
        <end position="352"/>
    </location>
</feature>
<proteinExistence type="inferred from homology"/>
<dbReference type="Pfam" id="PF12704">
    <property type="entry name" value="MacB_PCD"/>
    <property type="match status" value="1"/>
</dbReference>
<keyword evidence="10" id="KW-0067">ATP-binding</keyword>
<evidence type="ECO:0000256" key="1">
    <source>
        <dbReference type="ARBA" id="ARBA00004651"/>
    </source>
</evidence>
<evidence type="ECO:0000256" key="4">
    <source>
        <dbReference type="ARBA" id="ARBA00022989"/>
    </source>
</evidence>
<dbReference type="InterPro" id="IPR050250">
    <property type="entry name" value="Macrolide_Exporter_MacB"/>
</dbReference>
<keyword evidence="11" id="KW-1185">Reference proteome</keyword>
<dbReference type="Proteomes" id="UP000036958">
    <property type="component" value="Unassembled WGS sequence"/>
</dbReference>